<name>A0A290RYQ5_9GAMM</name>
<dbReference type="KEGG" id="part:PARC_a0574"/>
<dbReference type="Proteomes" id="UP000016505">
    <property type="component" value="Chromosome I"/>
</dbReference>
<reference evidence="1 2" key="1">
    <citation type="journal article" date="2012" name="J. Bacteriol.">
        <title>Genome sequences of type strains of seven species of the marine bacterium Pseudoalteromonas.</title>
        <authorList>
            <person name="Xie B.B."/>
            <person name="Shu Y.L."/>
            <person name="Qin Q.L."/>
            <person name="Rong J.C."/>
            <person name="Zhang X.Y."/>
            <person name="Chen X.L."/>
            <person name="Shi M."/>
            <person name="He H.L."/>
            <person name="Zhou B.C."/>
            <person name="Zhang Y.Z."/>
        </authorList>
    </citation>
    <scope>NUCLEOTIDE SEQUENCE [LARGE SCALE GENOMIC DNA]</scope>
    <source>
        <strain evidence="1 2">A 37-1-2</strain>
    </source>
</reference>
<gene>
    <name evidence="1" type="ORF">PARC_a0574</name>
</gene>
<organism evidence="1 2">
    <name type="scientific">Pseudoalteromonas arctica A 37-1-2</name>
    <dbReference type="NCBI Taxonomy" id="1117313"/>
    <lineage>
        <taxon>Bacteria</taxon>
        <taxon>Pseudomonadati</taxon>
        <taxon>Pseudomonadota</taxon>
        <taxon>Gammaproteobacteria</taxon>
        <taxon>Alteromonadales</taxon>
        <taxon>Pseudoalteromonadaceae</taxon>
        <taxon>Pseudoalteromonas</taxon>
    </lineage>
</organism>
<protein>
    <submittedName>
        <fullName evidence="1">Uncharacterized protein</fullName>
    </submittedName>
</protein>
<sequence>MTVSIWKKVSQWVVISLRYKIAKMQFSGEPLRTDLVNAKCFRC</sequence>
<proteinExistence type="predicted"/>
<evidence type="ECO:0000313" key="2">
    <source>
        <dbReference type="Proteomes" id="UP000016505"/>
    </source>
</evidence>
<dbReference type="EMBL" id="CP011025">
    <property type="protein sequence ID" value="ATC85293.1"/>
    <property type="molecule type" value="Genomic_DNA"/>
</dbReference>
<evidence type="ECO:0000313" key="1">
    <source>
        <dbReference type="EMBL" id="ATC85293.1"/>
    </source>
</evidence>
<dbReference type="AlphaFoldDB" id="A0A290RYQ5"/>
<accession>A0A290RYQ5</accession>